<gene>
    <name evidence="11" type="ORF">O3P69_014222</name>
</gene>
<dbReference type="PROSITE" id="PS01186">
    <property type="entry name" value="EGF_2"/>
    <property type="match status" value="1"/>
</dbReference>
<organism evidence="11 12">
    <name type="scientific">Scylla paramamosain</name>
    <name type="common">Mud crab</name>
    <dbReference type="NCBI Taxonomy" id="85552"/>
    <lineage>
        <taxon>Eukaryota</taxon>
        <taxon>Metazoa</taxon>
        <taxon>Ecdysozoa</taxon>
        <taxon>Arthropoda</taxon>
        <taxon>Crustacea</taxon>
        <taxon>Multicrustacea</taxon>
        <taxon>Malacostraca</taxon>
        <taxon>Eumalacostraca</taxon>
        <taxon>Eucarida</taxon>
        <taxon>Decapoda</taxon>
        <taxon>Pleocyemata</taxon>
        <taxon>Brachyura</taxon>
        <taxon>Eubrachyura</taxon>
        <taxon>Portunoidea</taxon>
        <taxon>Portunidae</taxon>
        <taxon>Portuninae</taxon>
        <taxon>Scylla</taxon>
    </lineage>
</organism>
<dbReference type="EMBL" id="JARAKH010001186">
    <property type="protein sequence ID" value="KAK8373382.1"/>
    <property type="molecule type" value="Genomic_DNA"/>
</dbReference>
<accession>A0AAW0SEV9</accession>
<evidence type="ECO:0000256" key="7">
    <source>
        <dbReference type="ARBA" id="ARBA00022837"/>
    </source>
</evidence>
<sequence>RCQYDRDECQVNNGGCEHSCKNTVGSFMCCCSPGYRLRRDGRTCQDVNECEFHNGGCSHECANTVGSYRCLCGPGSRLMPDGRTCVASPSCATRRRPNMACRLAGEASCGVRNGGCDHYCDDTAGRPKCSCRPG</sequence>
<dbReference type="FunFam" id="2.10.25.10:FF:000008">
    <property type="entry name" value="Signal peptide, CUB domain, EGF-like 2"/>
    <property type="match status" value="1"/>
</dbReference>
<comment type="caution">
    <text evidence="11">The sequence shown here is derived from an EMBL/GenBank/DDBJ whole genome shotgun (WGS) entry which is preliminary data.</text>
</comment>
<dbReference type="InterPro" id="IPR018097">
    <property type="entry name" value="EGF_Ca-bd_CS"/>
</dbReference>
<dbReference type="Pfam" id="PF14670">
    <property type="entry name" value="FXa_inhibition"/>
    <property type="match status" value="2"/>
</dbReference>
<evidence type="ECO:0000259" key="10">
    <source>
        <dbReference type="PROSITE" id="PS01186"/>
    </source>
</evidence>
<evidence type="ECO:0000256" key="1">
    <source>
        <dbReference type="ARBA" id="ARBA00004498"/>
    </source>
</evidence>
<evidence type="ECO:0000256" key="6">
    <source>
        <dbReference type="ARBA" id="ARBA00022737"/>
    </source>
</evidence>
<dbReference type="PROSITE" id="PS01187">
    <property type="entry name" value="EGF_CA"/>
    <property type="match status" value="1"/>
</dbReference>
<dbReference type="AlphaFoldDB" id="A0AAW0SEV9"/>
<name>A0AAW0SEV9_SCYPA</name>
<evidence type="ECO:0000256" key="5">
    <source>
        <dbReference type="ARBA" id="ARBA00022729"/>
    </source>
</evidence>
<dbReference type="SUPFAM" id="SSF57196">
    <property type="entry name" value="EGF/Laminin"/>
    <property type="match status" value="2"/>
</dbReference>
<dbReference type="PANTHER" id="PTHR47333:SF4">
    <property type="entry name" value="EGF-LIKE DOMAIN-CONTAINING PROTEIN"/>
    <property type="match status" value="1"/>
</dbReference>
<feature type="domain" description="EGF-like" evidence="10">
    <location>
        <begin position="29"/>
        <end position="44"/>
    </location>
</feature>
<dbReference type="PANTHER" id="PTHR47333">
    <property type="entry name" value="VON WILLEBRAND FACTOR C AND EGF DOMAIN-CONTAINING PROTEIN"/>
    <property type="match status" value="1"/>
</dbReference>
<dbReference type="InterPro" id="IPR001881">
    <property type="entry name" value="EGF-like_Ca-bd_dom"/>
</dbReference>
<keyword evidence="6" id="KW-0677">Repeat</keyword>
<evidence type="ECO:0000313" key="12">
    <source>
        <dbReference type="Proteomes" id="UP001487740"/>
    </source>
</evidence>
<reference evidence="11 12" key="1">
    <citation type="submission" date="2023-03" db="EMBL/GenBank/DDBJ databases">
        <title>High-quality genome of Scylla paramamosain provides insights in environmental adaptation.</title>
        <authorList>
            <person name="Zhang L."/>
        </authorList>
    </citation>
    <scope>NUCLEOTIDE SEQUENCE [LARGE SCALE GENOMIC DNA]</scope>
    <source>
        <strain evidence="11">LZ_2023a</strain>
        <tissue evidence="11">Muscle</tissue>
    </source>
</reference>
<proteinExistence type="predicted"/>
<dbReference type="SMART" id="SM00181">
    <property type="entry name" value="EGF"/>
    <property type="match status" value="2"/>
</dbReference>
<keyword evidence="4" id="KW-0245">EGF-like domain</keyword>
<keyword evidence="3" id="KW-0272">Extracellular matrix</keyword>
<protein>
    <recommendedName>
        <fullName evidence="10">EGF-like domain-containing protein</fullName>
    </recommendedName>
</protein>
<evidence type="ECO:0000256" key="9">
    <source>
        <dbReference type="ARBA" id="ARBA00023180"/>
    </source>
</evidence>
<keyword evidence="7" id="KW-0106">Calcium</keyword>
<evidence type="ECO:0000256" key="3">
    <source>
        <dbReference type="ARBA" id="ARBA00022530"/>
    </source>
</evidence>
<dbReference type="InterPro" id="IPR000742">
    <property type="entry name" value="EGF"/>
</dbReference>
<evidence type="ECO:0000256" key="8">
    <source>
        <dbReference type="ARBA" id="ARBA00023157"/>
    </source>
</evidence>
<dbReference type="FunFam" id="2.10.25.10:FF:000010">
    <property type="entry name" value="Pro-epidermal growth factor"/>
    <property type="match status" value="1"/>
</dbReference>
<keyword evidence="9" id="KW-0325">Glycoprotein</keyword>
<evidence type="ECO:0000313" key="11">
    <source>
        <dbReference type="EMBL" id="KAK8373382.1"/>
    </source>
</evidence>
<evidence type="ECO:0000256" key="4">
    <source>
        <dbReference type="ARBA" id="ARBA00022536"/>
    </source>
</evidence>
<keyword evidence="12" id="KW-1185">Reference proteome</keyword>
<dbReference type="Proteomes" id="UP001487740">
    <property type="component" value="Unassembled WGS sequence"/>
</dbReference>
<keyword evidence="8" id="KW-1015">Disulfide bond</keyword>
<feature type="non-terminal residue" evidence="11">
    <location>
        <position position="1"/>
    </location>
</feature>
<keyword evidence="5" id="KW-0732">Signal</keyword>
<evidence type="ECO:0000256" key="2">
    <source>
        <dbReference type="ARBA" id="ARBA00022525"/>
    </source>
</evidence>
<keyword evidence="2" id="KW-0964">Secreted</keyword>
<dbReference type="SMART" id="SM00179">
    <property type="entry name" value="EGF_CA"/>
    <property type="match status" value="2"/>
</dbReference>
<dbReference type="InterPro" id="IPR052080">
    <property type="entry name" value="vWF_C/EGF_Fibrillin"/>
</dbReference>
<comment type="subcellular location">
    <subcellularLocation>
        <location evidence="1">Secreted</location>
        <location evidence="1">Extracellular space</location>
        <location evidence="1">Extracellular matrix</location>
    </subcellularLocation>
</comment>
<dbReference type="Gene3D" id="2.10.25.10">
    <property type="entry name" value="Laminin"/>
    <property type="match status" value="3"/>
</dbReference>
<dbReference type="GO" id="GO:0005509">
    <property type="term" value="F:calcium ion binding"/>
    <property type="evidence" value="ECO:0007669"/>
    <property type="project" value="InterPro"/>
</dbReference>